<dbReference type="InterPro" id="IPR000742">
    <property type="entry name" value="EGF"/>
</dbReference>
<reference evidence="17" key="1">
    <citation type="submission" date="2025-08" db="UniProtKB">
        <authorList>
            <consortium name="RefSeq"/>
        </authorList>
    </citation>
    <scope>IDENTIFICATION</scope>
    <source>
        <tissue evidence="17">Gonads</tissue>
    </source>
</reference>
<feature type="compositionally biased region" description="Low complexity" evidence="11">
    <location>
        <begin position="730"/>
        <end position="790"/>
    </location>
</feature>
<evidence type="ECO:0000256" key="13">
    <source>
        <dbReference type="SAM" id="SignalP"/>
    </source>
</evidence>
<feature type="compositionally biased region" description="Polar residues" evidence="11">
    <location>
        <begin position="791"/>
        <end position="801"/>
    </location>
</feature>
<dbReference type="InterPro" id="IPR001881">
    <property type="entry name" value="EGF-like_Ca-bd_dom"/>
</dbReference>
<keyword evidence="12" id="KW-0472">Membrane</keyword>
<feature type="compositionally biased region" description="Low complexity" evidence="11">
    <location>
        <begin position="699"/>
        <end position="722"/>
    </location>
</feature>
<evidence type="ECO:0000256" key="1">
    <source>
        <dbReference type="ARBA" id="ARBA00022536"/>
    </source>
</evidence>
<feature type="compositionally biased region" description="Low complexity" evidence="11">
    <location>
        <begin position="662"/>
        <end position="691"/>
    </location>
</feature>
<dbReference type="SMART" id="SM00181">
    <property type="entry name" value="EGF"/>
    <property type="match status" value="2"/>
</dbReference>
<keyword evidence="2" id="KW-0645">Protease</keyword>
<protein>
    <submittedName>
        <fullName evidence="17">Mucin-5AC</fullName>
    </submittedName>
</protein>
<evidence type="ECO:0000313" key="17">
    <source>
        <dbReference type="RefSeq" id="XP_023932197.1"/>
    </source>
</evidence>
<keyword evidence="12" id="KW-0812">Transmembrane</keyword>
<dbReference type="OrthoDB" id="6097485at2759"/>
<feature type="compositionally biased region" description="Polar residues" evidence="11">
    <location>
        <begin position="983"/>
        <end position="993"/>
    </location>
</feature>
<feature type="binding site" evidence="10">
    <location>
        <position position="382"/>
    </location>
    <ligand>
        <name>Zn(2+)</name>
        <dbReference type="ChEBI" id="CHEBI:29105"/>
        <note>catalytic</note>
    </ligand>
</feature>
<dbReference type="InterPro" id="IPR018097">
    <property type="entry name" value="EGF_Ca-bd_CS"/>
</dbReference>
<evidence type="ECO:0000313" key="16">
    <source>
        <dbReference type="Proteomes" id="UP000085678"/>
    </source>
</evidence>
<dbReference type="Proteomes" id="UP000085678">
    <property type="component" value="Unplaced"/>
</dbReference>
<feature type="compositionally biased region" description="Low complexity" evidence="11">
    <location>
        <begin position="808"/>
        <end position="887"/>
    </location>
</feature>
<keyword evidence="4" id="KW-0378">Hydrolase</keyword>
<feature type="active site" evidence="10">
    <location>
        <position position="383"/>
    </location>
</feature>
<dbReference type="CDD" id="cd00054">
    <property type="entry name" value="EGF_CA"/>
    <property type="match status" value="1"/>
</dbReference>
<dbReference type="Pfam" id="PF13574">
    <property type="entry name" value="Reprolysin_2"/>
    <property type="match status" value="1"/>
</dbReference>
<keyword evidence="6" id="KW-0482">Metalloprotease</keyword>
<dbReference type="PROSITE" id="PS01187">
    <property type="entry name" value="EGF_CA"/>
    <property type="match status" value="1"/>
</dbReference>
<dbReference type="RefSeq" id="XP_023932197.1">
    <property type="nucleotide sequence ID" value="XM_024076429.1"/>
</dbReference>
<gene>
    <name evidence="17" type="primary">LOC106158898</name>
</gene>
<keyword evidence="16" id="KW-1185">Reference proteome</keyword>
<keyword evidence="13" id="KW-0732">Signal</keyword>
<evidence type="ECO:0000256" key="4">
    <source>
        <dbReference type="ARBA" id="ARBA00022801"/>
    </source>
</evidence>
<dbReference type="GO" id="GO:0004222">
    <property type="term" value="F:metalloendopeptidase activity"/>
    <property type="evidence" value="ECO:0007669"/>
    <property type="project" value="InterPro"/>
</dbReference>
<feature type="domain" description="EGF-like" evidence="14">
    <location>
        <begin position="1483"/>
        <end position="1519"/>
    </location>
</feature>
<evidence type="ECO:0000259" key="15">
    <source>
        <dbReference type="PROSITE" id="PS50215"/>
    </source>
</evidence>
<dbReference type="InterPro" id="IPR024079">
    <property type="entry name" value="MetalloPept_cat_dom_sf"/>
</dbReference>
<feature type="domain" description="EGF-like" evidence="14">
    <location>
        <begin position="1434"/>
        <end position="1473"/>
    </location>
</feature>
<dbReference type="InParanoid" id="A0A2R2MQB1"/>
<dbReference type="PROSITE" id="PS00010">
    <property type="entry name" value="ASX_HYDROXYL"/>
    <property type="match status" value="1"/>
</dbReference>
<dbReference type="PROSITE" id="PS50026">
    <property type="entry name" value="EGF_3"/>
    <property type="match status" value="2"/>
</dbReference>
<dbReference type="GO" id="GO:0006509">
    <property type="term" value="P:membrane protein ectodomain proteolysis"/>
    <property type="evidence" value="ECO:0007669"/>
    <property type="project" value="TreeGrafter"/>
</dbReference>
<evidence type="ECO:0000259" key="14">
    <source>
        <dbReference type="PROSITE" id="PS50026"/>
    </source>
</evidence>
<dbReference type="GO" id="GO:0005509">
    <property type="term" value="F:calcium ion binding"/>
    <property type="evidence" value="ECO:0007669"/>
    <property type="project" value="InterPro"/>
</dbReference>
<dbReference type="Gene3D" id="3.40.390.10">
    <property type="entry name" value="Collagenase (Catalytic Domain)"/>
    <property type="match status" value="1"/>
</dbReference>
<evidence type="ECO:0000256" key="9">
    <source>
        <dbReference type="PROSITE-ProRule" id="PRU00076"/>
    </source>
</evidence>
<dbReference type="InterPro" id="IPR000152">
    <property type="entry name" value="EGF-type_Asp/Asn_hydroxyl_site"/>
</dbReference>
<name>A0A2R2MQB1_LINAN</name>
<dbReference type="SUPFAM" id="SSF55486">
    <property type="entry name" value="Metalloproteases ('zincins'), catalytic domain"/>
    <property type="match status" value="1"/>
</dbReference>
<dbReference type="InterPro" id="IPR001590">
    <property type="entry name" value="Peptidase_M12B"/>
</dbReference>
<feature type="binding site" evidence="10">
    <location>
        <position position="392"/>
    </location>
    <ligand>
        <name>Zn(2+)</name>
        <dbReference type="ChEBI" id="CHEBI:29105"/>
        <note>catalytic</note>
    </ligand>
</feature>
<feature type="signal peptide" evidence="13">
    <location>
        <begin position="1"/>
        <end position="25"/>
    </location>
</feature>
<dbReference type="Gene3D" id="3.40.1620.60">
    <property type="match status" value="1"/>
</dbReference>
<keyword evidence="1 9" id="KW-0245">EGF-like domain</keyword>
<feature type="compositionally biased region" description="Low complexity" evidence="11">
    <location>
        <begin position="1157"/>
        <end position="1244"/>
    </location>
</feature>
<evidence type="ECO:0000256" key="12">
    <source>
        <dbReference type="SAM" id="Phobius"/>
    </source>
</evidence>
<dbReference type="PANTHER" id="PTHR11905:SF159">
    <property type="entry name" value="ADAM METALLOPROTEASE"/>
    <property type="match status" value="1"/>
</dbReference>
<keyword evidence="12" id="KW-1133">Transmembrane helix</keyword>
<dbReference type="Pfam" id="PF17771">
    <property type="entry name" value="ADAMTS_CR_2"/>
    <property type="match status" value="1"/>
</dbReference>
<organism evidence="16 17">
    <name type="scientific">Lingula anatina</name>
    <name type="common">Brachiopod</name>
    <name type="synonym">Lingula unguis</name>
    <dbReference type="NCBI Taxonomy" id="7574"/>
    <lineage>
        <taxon>Eukaryota</taxon>
        <taxon>Metazoa</taxon>
        <taxon>Spiralia</taxon>
        <taxon>Lophotrochozoa</taxon>
        <taxon>Brachiopoda</taxon>
        <taxon>Linguliformea</taxon>
        <taxon>Lingulata</taxon>
        <taxon>Lingulida</taxon>
        <taxon>Linguloidea</taxon>
        <taxon>Lingulidae</taxon>
        <taxon>Lingula</taxon>
    </lineage>
</organism>
<feature type="transmembrane region" description="Helical" evidence="12">
    <location>
        <begin position="1528"/>
        <end position="1553"/>
    </location>
</feature>
<dbReference type="Pfam" id="PF07645">
    <property type="entry name" value="EGF_CA"/>
    <property type="match status" value="1"/>
</dbReference>
<comment type="caution">
    <text evidence="9">Lacks conserved residue(s) required for the propagation of feature annotation.</text>
</comment>
<dbReference type="SUPFAM" id="SSF57196">
    <property type="entry name" value="EGF/Laminin"/>
    <property type="match status" value="2"/>
</dbReference>
<keyword evidence="7 9" id="KW-1015">Disulfide bond</keyword>
<feature type="disulfide bond" evidence="9">
    <location>
        <begin position="1509"/>
        <end position="1518"/>
    </location>
</feature>
<evidence type="ECO:0000256" key="7">
    <source>
        <dbReference type="ARBA" id="ARBA00023157"/>
    </source>
</evidence>
<evidence type="ECO:0000256" key="10">
    <source>
        <dbReference type="PROSITE-ProRule" id="PRU00276"/>
    </source>
</evidence>
<feature type="chain" id="PRO_5015110902" evidence="13">
    <location>
        <begin position="26"/>
        <end position="1689"/>
    </location>
</feature>
<dbReference type="PROSITE" id="PS00022">
    <property type="entry name" value="EGF_1"/>
    <property type="match status" value="1"/>
</dbReference>
<evidence type="ECO:0000256" key="6">
    <source>
        <dbReference type="ARBA" id="ARBA00023049"/>
    </source>
</evidence>
<feature type="region of interest" description="Disordered" evidence="11">
    <location>
        <begin position="662"/>
        <end position="1112"/>
    </location>
</feature>
<dbReference type="SMART" id="SM00179">
    <property type="entry name" value="EGF_CA"/>
    <property type="match status" value="1"/>
</dbReference>
<evidence type="ECO:0000256" key="2">
    <source>
        <dbReference type="ARBA" id="ARBA00022670"/>
    </source>
</evidence>
<proteinExistence type="predicted"/>
<dbReference type="Gene3D" id="2.10.25.10">
    <property type="entry name" value="Laminin"/>
    <property type="match status" value="2"/>
</dbReference>
<dbReference type="PROSITE" id="PS50215">
    <property type="entry name" value="ADAM_MEPRO"/>
    <property type="match status" value="1"/>
</dbReference>
<dbReference type="InterPro" id="IPR041645">
    <property type="entry name" value="ADAMTS_CR_2"/>
</dbReference>
<evidence type="ECO:0000256" key="3">
    <source>
        <dbReference type="ARBA" id="ARBA00022723"/>
    </source>
</evidence>
<accession>A0A2R2MQB1</accession>
<feature type="binding site" evidence="10">
    <location>
        <position position="386"/>
    </location>
    <ligand>
        <name>Zn(2+)</name>
        <dbReference type="ChEBI" id="CHEBI:29105"/>
        <note>catalytic</note>
    </ligand>
</feature>
<sequence length="1689" mass="183230">MKKSKLLILSFWLLFTSLFVSPSFGRTTEESDRADDDFVFLRPQSQDYGSPEPHPDRLRVSLNGSLVLDLKKTHVTNMNAPVYVVENGKIHKLELPHVEDTQFYQDGKYLAAMSVTKRSAADGGFERILEGHFTIDGSEFVIGPATEEQVRRKRRNADDTEDSGTWHVMHMLKSIDPYAFQNDAIFERNLANQQPLFDSKAVTRHKRATQNLGIELLEVIDYAIYSRYYTTSTGSTEQEKAQKAIEDIRYYFAHIANGIDIRYGNIDDSEFSIYVRLVGYVILKDATSASFIETIKDSQLNSLDGLNAFTTWLNARESANEVPNHDHGMLFTGYELWRNYRSDGTRNTAVAGTAHLNGICGSNKHSINEDFGGFKSITVCAHELGHNLGAWHDGTIDGTGDSCPASDQFIMAPSVGATSALTHLNPYYFSSCSIEYFRRRINYLNSNNINCLLNAAVHFNDSEWDAYMNLPPGQRYPPHEQCRQIYGPLSYYCGGATADANICVRMFCYNPNEASCSQPSGLRAARGTQCGDNKWCIEGVCTYNSSSPSGRDNCTHGDSLSQVYSNSQATCQTYRSNNDTRGCYTDYFRNLCCLLCLEAYDPTWIGCEYGDHFSYCATITDPSTQCRGTFSDGTTVQERCCATCGERPTTVTATTRVVTTVTEPTTTSVTESTTAPESPTTTETTTESVTTNGPATTLVTESTTVAEPTTTTETTLMSTTESVRTDEPATTSVTQSTTETEPTTTTITKTTTMSTTESVTTNEPATTSVTESTTVAEPTTTMSTTESVTTNEPATTSVAESTTEDKPTTTTATTESVTTNEPATTSVTEPTTVAEPTTTTEIPPTSTPELVTKNEPTTTSVVESTTVTEPTTTTETTTMSTTESMTTNEPATTLVTESTTVAEPTTTTETTLMSTSESVTTNLPATTTVTESTTVAETTTITEIPPSSATESVTTNELTTTSVVEPTTTKTTTMSTTESVTTNEPATTSVAESTTEDKPTTTTATTESVTTNEPATTSVTEPTTVAEPTTTTEIPPTSTPELVTKNEPTTTSVVESTTVTEPTTTTETTTMSTTESMTTNEPATTLVTESTTVAEPTTTTETTLMSTSESVTTNLPATTTVTESTTVAETTTITEIPPSSATESVTTNELTTTSVVEPTTTKTSTMSTTESVTTNEPATTSVTEPTTVAESTTTTETTTVSTTESVTTNEPATTSETESTTVAEPTTTTETTTMSTTESVTTNEPATTLVTKSTTVAEPSTTTVTTTTTKYTTSGETTIPEYMTTSPNPDSTKEILTTDNLQTTSVSSTSSTSPSTSTISTTTTMAPRFLIFIWFRIIIVFKLQYTPDLDDPSSSRFKLVEVMVCRLLRRGRRIGFHCRVRRCRSGSIIAETELGYEHDPQQPVTYNTTQLQDELRMELLNNSDSNVTSLSVTDADECANPDTNDCSPSAICVNQEGGYTCRCRGNYRDNSALPTIKPGRSCGRVCDDSYCQNGGVCNEIQDGEPVCTCKINFGGTHCETDVQQWKTIVIALVSGVGVMVLIIILLIVAICFVKKRQKLVSTEAYKDGTSSASGGHNKKTLNDRGSVIVTEYVHGTSNHGMPQTARDMYGMPVREMAMPIPTNFHDRPFYTNSYAGYGAPEQPPERSVGDMRQLLYRPTASGNLHVTHALSVLPDYEDLPYTYETTNDY</sequence>
<dbReference type="GeneID" id="106158898"/>
<dbReference type="PANTHER" id="PTHR11905">
    <property type="entry name" value="ADAM A DISINTEGRIN AND METALLOPROTEASE DOMAIN"/>
    <property type="match status" value="1"/>
</dbReference>
<feature type="region of interest" description="Disordered" evidence="11">
    <location>
        <begin position="1157"/>
        <end position="1246"/>
    </location>
</feature>
<keyword evidence="8" id="KW-0325">Glycoprotein</keyword>
<evidence type="ECO:0000256" key="11">
    <source>
        <dbReference type="SAM" id="MobiDB-lite"/>
    </source>
</evidence>
<feature type="compositionally biased region" description="Low complexity" evidence="11">
    <location>
        <begin position="895"/>
        <end position="982"/>
    </location>
</feature>
<feature type="compositionally biased region" description="Low complexity" evidence="11">
    <location>
        <begin position="1000"/>
        <end position="1079"/>
    </location>
</feature>
<keyword evidence="3 10" id="KW-0479">Metal-binding</keyword>
<feature type="compositionally biased region" description="Low complexity" evidence="11">
    <location>
        <begin position="1087"/>
        <end position="1112"/>
    </location>
</feature>
<feature type="domain" description="Peptidase M12B" evidence="15">
    <location>
        <begin position="212"/>
        <end position="456"/>
    </location>
</feature>
<keyword evidence="5 10" id="KW-0862">Zinc</keyword>
<evidence type="ECO:0000256" key="5">
    <source>
        <dbReference type="ARBA" id="ARBA00022833"/>
    </source>
</evidence>
<dbReference type="KEGG" id="lak:106158898"/>
<dbReference type="InterPro" id="IPR049883">
    <property type="entry name" value="NOTCH1_EGF-like"/>
</dbReference>
<evidence type="ECO:0000256" key="8">
    <source>
        <dbReference type="ARBA" id="ARBA00023180"/>
    </source>
</evidence>